<protein>
    <submittedName>
        <fullName evidence="2">Dienelactone hydrolase family protein</fullName>
    </submittedName>
</protein>
<keyword evidence="3" id="KW-1185">Reference proteome</keyword>
<accession>A0ABU5RMM0</accession>
<dbReference type="GO" id="GO:0016787">
    <property type="term" value="F:hydrolase activity"/>
    <property type="evidence" value="ECO:0007669"/>
    <property type="project" value="UniProtKB-KW"/>
</dbReference>
<keyword evidence="2" id="KW-0378">Hydrolase</keyword>
<proteinExistence type="predicted"/>
<dbReference type="Pfam" id="PF01738">
    <property type="entry name" value="DLH"/>
    <property type="match status" value="1"/>
</dbReference>
<dbReference type="EMBL" id="JAYFSI010000024">
    <property type="protein sequence ID" value="MEA5367558.1"/>
    <property type="molecule type" value="Genomic_DNA"/>
</dbReference>
<gene>
    <name evidence="2" type="ORF">VA596_49065</name>
</gene>
<dbReference type="RefSeq" id="WP_323337657.1">
    <property type="nucleotide sequence ID" value="NZ_JAYFSI010000024.1"/>
</dbReference>
<organism evidence="2 3">
    <name type="scientific">Amycolatopsis heterodermiae</name>
    <dbReference type="NCBI Taxonomy" id="3110235"/>
    <lineage>
        <taxon>Bacteria</taxon>
        <taxon>Bacillati</taxon>
        <taxon>Actinomycetota</taxon>
        <taxon>Actinomycetes</taxon>
        <taxon>Pseudonocardiales</taxon>
        <taxon>Pseudonocardiaceae</taxon>
        <taxon>Amycolatopsis</taxon>
    </lineage>
</organism>
<reference evidence="2 3" key="1">
    <citation type="submission" date="2023-12" db="EMBL/GenBank/DDBJ databases">
        <title>Amycolatopsis sp. V23-08.</title>
        <authorList>
            <person name="Somphong A."/>
        </authorList>
    </citation>
    <scope>NUCLEOTIDE SEQUENCE [LARGE SCALE GENOMIC DNA]</scope>
    <source>
        <strain evidence="2 3">V23-08</strain>
    </source>
</reference>
<dbReference type="PANTHER" id="PTHR46623:SF6">
    <property type="entry name" value="ALPHA_BETA-HYDROLASES SUPERFAMILY PROTEIN"/>
    <property type="match status" value="1"/>
</dbReference>
<comment type="caution">
    <text evidence="2">The sequence shown here is derived from an EMBL/GenBank/DDBJ whole genome shotgun (WGS) entry which is preliminary data.</text>
</comment>
<dbReference type="SUPFAM" id="SSF53474">
    <property type="entry name" value="alpha/beta-Hydrolases"/>
    <property type="match status" value="1"/>
</dbReference>
<dbReference type="InterPro" id="IPR029058">
    <property type="entry name" value="AB_hydrolase_fold"/>
</dbReference>
<feature type="domain" description="Dienelactone hydrolase" evidence="1">
    <location>
        <begin position="4"/>
        <end position="183"/>
    </location>
</feature>
<dbReference type="InterPro" id="IPR002925">
    <property type="entry name" value="Dienelactn_hydro"/>
</dbReference>
<evidence type="ECO:0000259" key="1">
    <source>
        <dbReference type="Pfam" id="PF01738"/>
    </source>
</evidence>
<dbReference type="Gene3D" id="3.40.50.1820">
    <property type="entry name" value="alpha/beta hydrolase"/>
    <property type="match status" value="1"/>
</dbReference>
<sequence length="187" mass="19538">MVNIVVFHSVLGLRPVELGAAGRLRAAGHDVVTPDLYAGSTAPTLEEGFALMDHVGWTTISARASEAVRSVPPSSVLMGVSMGCGVVQSVLPERPDAAGVVLLHALGAIPSSARPGLPVQVHVADPDPIAPPAEVAAWRVVNPAAEVFTYPGAGHFYTDAEGPDHNETASARTWQRVLDFLRTLPQA</sequence>
<dbReference type="PANTHER" id="PTHR46623">
    <property type="entry name" value="CARBOXYMETHYLENEBUTENOLIDASE-RELATED"/>
    <property type="match status" value="1"/>
</dbReference>
<name>A0ABU5RMM0_9PSEU</name>
<evidence type="ECO:0000313" key="2">
    <source>
        <dbReference type="EMBL" id="MEA5367558.1"/>
    </source>
</evidence>
<dbReference type="InterPro" id="IPR051049">
    <property type="entry name" value="Dienelactone_hydrolase-like"/>
</dbReference>
<evidence type="ECO:0000313" key="3">
    <source>
        <dbReference type="Proteomes" id="UP001304298"/>
    </source>
</evidence>
<dbReference type="Proteomes" id="UP001304298">
    <property type="component" value="Unassembled WGS sequence"/>
</dbReference>